<dbReference type="AlphaFoldDB" id="A0A923I0M8"/>
<dbReference type="SUPFAM" id="SSF49503">
    <property type="entry name" value="Cupredoxins"/>
    <property type="match status" value="1"/>
</dbReference>
<evidence type="ECO:0000256" key="1">
    <source>
        <dbReference type="ARBA" id="ARBA00004418"/>
    </source>
</evidence>
<keyword evidence="2" id="KW-0732">Signal</keyword>
<keyword evidence="4" id="KW-1185">Reference proteome</keyword>
<proteinExistence type="predicted"/>
<evidence type="ECO:0000313" key="4">
    <source>
        <dbReference type="Proteomes" id="UP000612361"/>
    </source>
</evidence>
<dbReference type="EMBL" id="JACOGG010000001">
    <property type="protein sequence ID" value="MBC3933789.1"/>
    <property type="molecule type" value="Genomic_DNA"/>
</dbReference>
<dbReference type="RefSeq" id="WP_186879444.1">
    <property type="nucleotide sequence ID" value="NZ_JACOGG010000001.1"/>
</dbReference>
<dbReference type="GO" id="GO:0042597">
    <property type="term" value="C:periplasmic space"/>
    <property type="evidence" value="ECO:0007669"/>
    <property type="project" value="UniProtKB-SubCell"/>
</dbReference>
<protein>
    <submittedName>
        <fullName evidence="3">Methylamine utilization protein</fullName>
    </submittedName>
</protein>
<comment type="subcellular location">
    <subcellularLocation>
        <location evidence="1">Periplasm</location>
    </subcellularLocation>
</comment>
<name>A0A923I0M8_9BURK</name>
<comment type="caution">
    <text evidence="3">The sequence shown here is derived from an EMBL/GenBank/DDBJ whole genome shotgun (WGS) entry which is preliminary data.</text>
</comment>
<dbReference type="InterPro" id="IPR008972">
    <property type="entry name" value="Cupredoxin"/>
</dbReference>
<reference evidence="3" key="1">
    <citation type="submission" date="2020-08" db="EMBL/GenBank/DDBJ databases">
        <title>Novel species isolated from subtropical streams in China.</title>
        <authorList>
            <person name="Lu H."/>
        </authorList>
    </citation>
    <scope>NUCLEOTIDE SEQUENCE</scope>
    <source>
        <strain evidence="3">CY7W</strain>
    </source>
</reference>
<dbReference type="Gene3D" id="2.60.40.420">
    <property type="entry name" value="Cupredoxins - blue copper proteins"/>
    <property type="match status" value="1"/>
</dbReference>
<sequence length="208" mass="22517">MLLPRLGFASCFTPVLTGLLLMAGMQTAHANRVVQILDSEGKAVENAVVSAEAVNGNQPVKAGNYSIEQKDRKFLPLVSVIPVGSAVSFPNNDTVKHHAYSFSAAKRFELKLYSGKPSNPVVFDTPGTVVIGCNIHDQMIAYVQVVNTPYFAKTDAKGLATLANMPSGKYTLKVWHYKMAPGSEGLQQSWQAEAEGAPYQVRLNGKFD</sequence>
<dbReference type="CDD" id="cd04221">
    <property type="entry name" value="MauL"/>
    <property type="match status" value="1"/>
</dbReference>
<dbReference type="Proteomes" id="UP000612361">
    <property type="component" value="Unassembled WGS sequence"/>
</dbReference>
<dbReference type="InterPro" id="IPR034242">
    <property type="entry name" value="MauL"/>
</dbReference>
<feature type="signal peptide" evidence="2">
    <location>
        <begin position="1"/>
        <end position="30"/>
    </location>
</feature>
<organism evidence="3 4">
    <name type="scientific">Undibacterium rugosum</name>
    <dbReference type="NCBI Taxonomy" id="2762291"/>
    <lineage>
        <taxon>Bacteria</taxon>
        <taxon>Pseudomonadati</taxon>
        <taxon>Pseudomonadota</taxon>
        <taxon>Betaproteobacteria</taxon>
        <taxon>Burkholderiales</taxon>
        <taxon>Oxalobacteraceae</taxon>
        <taxon>Undibacterium</taxon>
    </lineage>
</organism>
<gene>
    <name evidence="3" type="ORF">H8K47_00320</name>
</gene>
<accession>A0A923I0M8</accession>
<evidence type="ECO:0000256" key="2">
    <source>
        <dbReference type="SAM" id="SignalP"/>
    </source>
</evidence>
<evidence type="ECO:0000313" key="3">
    <source>
        <dbReference type="EMBL" id="MBC3933789.1"/>
    </source>
</evidence>
<feature type="chain" id="PRO_5036702503" evidence="2">
    <location>
        <begin position="31"/>
        <end position="208"/>
    </location>
</feature>